<dbReference type="InterPro" id="IPR014024">
    <property type="entry name" value="Auxin_eff_plant"/>
</dbReference>
<keyword evidence="3 8" id="KW-0813">Transport</keyword>
<dbReference type="OrthoDB" id="1868374at2759"/>
<dbReference type="EnsemblPlants" id="KRH37897">
    <property type="protein sequence ID" value="KRH37897"/>
    <property type="gene ID" value="GLYMA_09G097300"/>
</dbReference>
<evidence type="ECO:0000313" key="9">
    <source>
        <dbReference type="EMBL" id="KRH37897.1"/>
    </source>
</evidence>
<accession>A0A0R0ICB3</accession>
<dbReference type="KEGG" id="gmx:100800564"/>
<feature type="transmembrane region" description="Helical" evidence="8">
    <location>
        <begin position="405"/>
        <end position="427"/>
    </location>
</feature>
<comment type="function">
    <text evidence="8">May act as a component of the auxin efflux carrier.</text>
</comment>
<evidence type="ECO:0000256" key="5">
    <source>
        <dbReference type="ARBA" id="ARBA00022989"/>
    </source>
</evidence>
<comment type="caution">
    <text evidence="8">Lacks conserved residue(s) required for the propagation of feature annotation.</text>
</comment>
<comment type="subcellular location">
    <subcellularLocation>
        <location evidence="1 8">Membrane</location>
        <topology evidence="1 8">Multi-pass membrane protein</topology>
    </subcellularLocation>
</comment>
<name>A0A0R0ICB3_SOYBN</name>
<dbReference type="InterPro" id="IPR051107">
    <property type="entry name" value="Auxin_Efflux_Carrier"/>
</dbReference>
<feature type="transmembrane region" description="Helical" evidence="8">
    <location>
        <begin position="372"/>
        <end position="393"/>
    </location>
</feature>
<dbReference type="PANTHER" id="PTHR31752:SF4">
    <property type="entry name" value="AUXIN EFFLUX CARRIER COMPONENT 2"/>
    <property type="match status" value="1"/>
</dbReference>
<keyword evidence="11" id="KW-1185">Reference proteome</keyword>
<keyword evidence="6 8" id="KW-0472">Membrane</keyword>
<feature type="transmembrane region" description="Helical" evidence="8">
    <location>
        <begin position="40"/>
        <end position="59"/>
    </location>
</feature>
<dbReference type="GO" id="GO:0009734">
    <property type="term" value="P:auxin-activated signaling pathway"/>
    <property type="evidence" value="ECO:0007669"/>
    <property type="project" value="UniProtKB-UniRule"/>
</dbReference>
<dbReference type="Gramene" id="KRH37897">
    <property type="protein sequence ID" value="KRH37897"/>
    <property type="gene ID" value="GLYMA_09G097300"/>
</dbReference>
<sequence length="487" mass="54280">MINDKEVYNVMAALVPLYVPMILAYYSVRWWKIFTPEQCSGINRFVAIFAIPFLTFHFLSSNSPYTMNILFIAADTLQKVVILGALFLWTAFAKRGGGLDWTITLFSLSTLPNTLIVGVPLLTAMYGDSSASLMSQLVFMQGVLWFTLMLFLYEYQGAMHLFLNRIPDSGDSIITTFTVDPDVNTLNGNEPLLVDLEKKENGELHVMVRSSSLKIFNRSTEMCCAHLPKRRASSFSTILDLQSEGFEEMPKIHEEKMCKRDAFKYLLNSVKHESIIDTSSSPKVIEDKEVKIVHGIQYPLSKGPKEVKIEEKDAYKKQQMPRASVMVRLTLSMVWRNLVRNPNTYASFFGLVWSLISFRWNIKMPSIINGSILILSQTATGIAMFSMGLFMALQPKIIACGKTSAAMSIVARCLVGPAVIGVTSIVIGIRGVLLRVAIVQAAIPQSIVAFVFAKEYNIHADILSTAVIFGTAISLPATIMYFVLLGL</sequence>
<dbReference type="GO" id="GO:0005886">
    <property type="term" value="C:plasma membrane"/>
    <property type="evidence" value="ECO:0000318"/>
    <property type="project" value="GO_Central"/>
</dbReference>
<feature type="transmembrane region" description="Helical" evidence="8">
    <location>
        <begin position="65"/>
        <end position="89"/>
    </location>
</feature>
<dbReference type="GO" id="GO:0010315">
    <property type="term" value="P:auxin export across the plasma membrane"/>
    <property type="evidence" value="ECO:0000318"/>
    <property type="project" value="GO_Central"/>
</dbReference>
<comment type="similarity">
    <text evidence="2 8">Belongs to the auxin efflux carrier (TC 2.A.69.1) family.</text>
</comment>
<evidence type="ECO:0000313" key="11">
    <source>
        <dbReference type="Proteomes" id="UP000008827"/>
    </source>
</evidence>
<keyword evidence="5 8" id="KW-1133">Transmembrane helix</keyword>
<evidence type="ECO:0000313" key="10">
    <source>
        <dbReference type="EnsemblPlants" id="KRH37897"/>
    </source>
</evidence>
<evidence type="ECO:0000256" key="2">
    <source>
        <dbReference type="ARBA" id="ARBA00009177"/>
    </source>
</evidence>
<dbReference type="RefSeq" id="XP_003535060.1">
    <property type="nucleotide sequence ID" value="XM_003535012.1"/>
</dbReference>
<proteinExistence type="inferred from homology"/>
<evidence type="ECO:0000256" key="6">
    <source>
        <dbReference type="ARBA" id="ARBA00023136"/>
    </source>
</evidence>
<gene>
    <name evidence="10" type="primary">PIN9C</name>
    <name evidence="9" type="ORF">GLYMA_09G097300</name>
</gene>
<feature type="transmembrane region" description="Helical" evidence="8">
    <location>
        <begin position="433"/>
        <end position="453"/>
    </location>
</feature>
<dbReference type="GO" id="GO:0005783">
    <property type="term" value="C:endoplasmic reticulum"/>
    <property type="evidence" value="ECO:0000318"/>
    <property type="project" value="GO_Central"/>
</dbReference>
<feature type="transmembrane region" description="Helical" evidence="8">
    <location>
        <begin position="133"/>
        <end position="153"/>
    </location>
</feature>
<dbReference type="PaxDb" id="3847-GLYMA09G13500.1"/>
<organism evidence="9">
    <name type="scientific">Glycine max</name>
    <name type="common">Soybean</name>
    <name type="synonym">Glycine hispida</name>
    <dbReference type="NCBI Taxonomy" id="3847"/>
    <lineage>
        <taxon>Eukaryota</taxon>
        <taxon>Viridiplantae</taxon>
        <taxon>Streptophyta</taxon>
        <taxon>Embryophyta</taxon>
        <taxon>Tracheophyta</taxon>
        <taxon>Spermatophyta</taxon>
        <taxon>Magnoliopsida</taxon>
        <taxon>eudicotyledons</taxon>
        <taxon>Gunneridae</taxon>
        <taxon>Pentapetalae</taxon>
        <taxon>rosids</taxon>
        <taxon>fabids</taxon>
        <taxon>Fabales</taxon>
        <taxon>Fabaceae</taxon>
        <taxon>Papilionoideae</taxon>
        <taxon>50 kb inversion clade</taxon>
        <taxon>NPAAA clade</taxon>
        <taxon>indigoferoid/millettioid clade</taxon>
        <taxon>Phaseoleae</taxon>
        <taxon>Glycine</taxon>
        <taxon>Glycine subgen. Soja</taxon>
    </lineage>
</organism>
<evidence type="ECO:0000256" key="3">
    <source>
        <dbReference type="ARBA" id="ARBA00022448"/>
    </source>
</evidence>
<evidence type="ECO:0000256" key="4">
    <source>
        <dbReference type="ARBA" id="ARBA00022692"/>
    </source>
</evidence>
<reference evidence="9 10" key="1">
    <citation type="journal article" date="2010" name="Nature">
        <title>Genome sequence of the palaeopolyploid soybean.</title>
        <authorList>
            <person name="Schmutz J."/>
            <person name="Cannon S.B."/>
            <person name="Schlueter J."/>
            <person name="Ma J."/>
            <person name="Mitros T."/>
            <person name="Nelson W."/>
            <person name="Hyten D.L."/>
            <person name="Song Q."/>
            <person name="Thelen J.J."/>
            <person name="Cheng J."/>
            <person name="Xu D."/>
            <person name="Hellsten U."/>
            <person name="May G.D."/>
            <person name="Yu Y."/>
            <person name="Sakurai T."/>
            <person name="Umezawa T."/>
            <person name="Bhattacharyya M.K."/>
            <person name="Sandhu D."/>
            <person name="Valliyodan B."/>
            <person name="Lindquist E."/>
            <person name="Peto M."/>
            <person name="Grant D."/>
            <person name="Shu S."/>
            <person name="Goodstein D."/>
            <person name="Barry K."/>
            <person name="Futrell-Griggs M."/>
            <person name="Abernathy B."/>
            <person name="Du J."/>
            <person name="Tian Z."/>
            <person name="Zhu L."/>
            <person name="Gill N."/>
            <person name="Joshi T."/>
            <person name="Libault M."/>
            <person name="Sethuraman A."/>
            <person name="Zhang X.-C."/>
            <person name="Shinozaki K."/>
            <person name="Nguyen H.T."/>
            <person name="Wing R.A."/>
            <person name="Cregan P."/>
            <person name="Specht J."/>
            <person name="Grimwood J."/>
            <person name="Rokhsar D."/>
            <person name="Stacey G."/>
            <person name="Shoemaker R.C."/>
            <person name="Jackson S.A."/>
        </authorList>
    </citation>
    <scope>NUCLEOTIDE SEQUENCE [LARGE SCALE GENOMIC DNA]</scope>
    <source>
        <strain evidence="10">cv. Williams 82</strain>
        <tissue evidence="9">Callus</tissue>
    </source>
</reference>
<dbReference type="STRING" id="3847.A0A0R0ICB3"/>
<dbReference type="GO" id="GO:0009926">
    <property type="term" value="P:auxin polar transport"/>
    <property type="evidence" value="ECO:0000318"/>
    <property type="project" value="GO_Central"/>
</dbReference>
<dbReference type="NCBIfam" id="TIGR00946">
    <property type="entry name" value="2a69"/>
    <property type="match status" value="1"/>
</dbReference>
<feature type="transmembrane region" description="Helical" evidence="8">
    <location>
        <begin position="465"/>
        <end position="484"/>
    </location>
</feature>
<dbReference type="EMBL" id="CM000842">
    <property type="protein sequence ID" value="KRH37897.1"/>
    <property type="molecule type" value="Genomic_DNA"/>
</dbReference>
<dbReference type="GO" id="GO:0010329">
    <property type="term" value="F:auxin efflux transmembrane transporter activity"/>
    <property type="evidence" value="ECO:0000318"/>
    <property type="project" value="GO_Central"/>
</dbReference>
<dbReference type="AlphaFoldDB" id="A0A0R0ICB3"/>
<dbReference type="PANTHER" id="PTHR31752">
    <property type="entry name" value="AUXIN EFFLUX CARRIER COMPONENT 1B-RELATED"/>
    <property type="match status" value="1"/>
</dbReference>
<dbReference type="GeneID" id="100800564"/>
<reference evidence="9" key="3">
    <citation type="submission" date="2018-07" db="EMBL/GenBank/DDBJ databases">
        <title>WGS assembly of Glycine max.</title>
        <authorList>
            <person name="Schmutz J."/>
            <person name="Cannon S."/>
            <person name="Schlueter J."/>
            <person name="Ma J."/>
            <person name="Mitros T."/>
            <person name="Nelson W."/>
            <person name="Hyten D."/>
            <person name="Song Q."/>
            <person name="Thelen J."/>
            <person name="Cheng J."/>
            <person name="Xu D."/>
            <person name="Hellsten U."/>
            <person name="May G."/>
            <person name="Yu Y."/>
            <person name="Sakurai T."/>
            <person name="Umezawa T."/>
            <person name="Bhattacharyya M."/>
            <person name="Sandhu D."/>
            <person name="Valliyodan B."/>
            <person name="Lindquist E."/>
            <person name="Peto M."/>
            <person name="Grant D."/>
            <person name="Shu S."/>
            <person name="Goodstein D."/>
            <person name="Barry K."/>
            <person name="Futrell-Griggs M."/>
            <person name="Abernathy B."/>
            <person name="Du J."/>
            <person name="Tian Z."/>
            <person name="Zhu L."/>
            <person name="Gill N."/>
            <person name="Joshi T."/>
            <person name="Libault M."/>
            <person name="Sethuraman A."/>
            <person name="Zhang X."/>
            <person name="Shinozaki K."/>
            <person name="Nguyen H."/>
            <person name="Wing R."/>
            <person name="Cregan P."/>
            <person name="Specht J."/>
            <person name="Grimwood J."/>
            <person name="Rokhsar D."/>
            <person name="Stacey G."/>
            <person name="Shoemaker R."/>
            <person name="Jackson S."/>
        </authorList>
    </citation>
    <scope>NUCLEOTIDE SEQUENCE</scope>
    <source>
        <tissue evidence="9">Callus</tissue>
    </source>
</reference>
<dbReference type="Pfam" id="PF03547">
    <property type="entry name" value="Mem_trans"/>
    <property type="match status" value="1"/>
</dbReference>
<evidence type="ECO:0000256" key="8">
    <source>
        <dbReference type="RuleBase" id="RU362108"/>
    </source>
</evidence>
<protein>
    <recommendedName>
        <fullName evidence="8">Auxin efflux carrier component</fullName>
    </recommendedName>
</protein>
<evidence type="ECO:0000256" key="7">
    <source>
        <dbReference type="ARBA" id="ARBA00023294"/>
    </source>
</evidence>
<dbReference type="InterPro" id="IPR004776">
    <property type="entry name" value="Mem_transp_PIN-like"/>
</dbReference>
<feature type="transmembrane region" description="Helical" evidence="8">
    <location>
        <begin position="101"/>
        <end position="127"/>
    </location>
</feature>
<keyword evidence="7 8" id="KW-0927">Auxin signaling pathway</keyword>
<evidence type="ECO:0000256" key="1">
    <source>
        <dbReference type="ARBA" id="ARBA00004141"/>
    </source>
</evidence>
<reference evidence="10" key="2">
    <citation type="submission" date="2018-02" db="UniProtKB">
        <authorList>
            <consortium name="EnsemblPlants"/>
        </authorList>
    </citation>
    <scope>IDENTIFICATION</scope>
    <source>
        <strain evidence="10">Williams 82</strain>
    </source>
</reference>
<feature type="transmembrane region" description="Helical" evidence="8">
    <location>
        <begin position="6"/>
        <end position="28"/>
    </location>
</feature>
<keyword evidence="4 8" id="KW-0812">Transmembrane</keyword>
<dbReference type="Proteomes" id="UP000008827">
    <property type="component" value="Chromosome 9"/>
</dbReference>